<reference evidence="3 4" key="1">
    <citation type="submission" date="2019-09" db="EMBL/GenBank/DDBJ databases">
        <title>Characterisation of the sponge microbiome using genome-centric metagenomics.</title>
        <authorList>
            <person name="Engelberts J.P."/>
            <person name="Robbins S.J."/>
            <person name="De Goeij J.M."/>
            <person name="Aranda M."/>
            <person name="Bell S.C."/>
            <person name="Webster N.S."/>
        </authorList>
    </citation>
    <scope>NUCLEOTIDE SEQUENCE [LARGE SCALE GENOMIC DNA]</scope>
    <source>
        <strain evidence="3">SB0662_bin_43</strain>
    </source>
</reference>
<name>A0A845D9B5_9BACT</name>
<feature type="region of interest" description="Disordered" evidence="1">
    <location>
        <begin position="61"/>
        <end position="82"/>
    </location>
</feature>
<keyword evidence="2" id="KW-0472">Membrane</keyword>
<evidence type="ECO:0000256" key="1">
    <source>
        <dbReference type="SAM" id="MobiDB-lite"/>
    </source>
</evidence>
<dbReference type="InterPro" id="IPR023346">
    <property type="entry name" value="Lysozyme-like_dom_sf"/>
</dbReference>
<gene>
    <name evidence="3" type="ORF">F4X82_00335</name>
</gene>
<keyword evidence="2" id="KW-1133">Transmembrane helix</keyword>
<dbReference type="SUPFAM" id="SSF53955">
    <property type="entry name" value="Lysozyme-like"/>
    <property type="match status" value="1"/>
</dbReference>
<evidence type="ECO:0000313" key="4">
    <source>
        <dbReference type="Proteomes" id="UP000449092"/>
    </source>
</evidence>
<dbReference type="Proteomes" id="UP000449092">
    <property type="component" value="Unassembled WGS sequence"/>
</dbReference>
<sequence length="246" mass="27398">MSRIAQIVSDNILLSVVALKILLVVGVITITLVKVLVHPDQEDQHIKVILVEQNSYNQPVVRGDSSAPLTQEVSPRDPTAAPQHDLQDVVLLVEALAGGDTAALEGAAEQSSGNPRITQTTLDLLKVLSERSEQQPLTDVTWSGDALSEQAVLSLVSQYDWDHQEALDVSFCESGRNPNAIFINYTTRDYSIGLFQINLFQDLARHRPSVEWLLVPENNVAYAYKLWSEDGWRPWYNCAERLNLLP</sequence>
<proteinExistence type="predicted"/>
<dbReference type="Gene3D" id="1.10.530.10">
    <property type="match status" value="1"/>
</dbReference>
<evidence type="ECO:0000256" key="2">
    <source>
        <dbReference type="SAM" id="Phobius"/>
    </source>
</evidence>
<organism evidence="3 4">
    <name type="scientific">Candidatus Spechtbacteria bacterium SB0662_bin_43</name>
    <dbReference type="NCBI Taxonomy" id="2604897"/>
    <lineage>
        <taxon>Bacteria</taxon>
        <taxon>Candidatus Spechtiibacteriota</taxon>
    </lineage>
</organism>
<dbReference type="EMBL" id="VXOY01000005">
    <property type="protein sequence ID" value="MYE37957.1"/>
    <property type="molecule type" value="Genomic_DNA"/>
</dbReference>
<evidence type="ECO:0000313" key="3">
    <source>
        <dbReference type="EMBL" id="MYE37957.1"/>
    </source>
</evidence>
<protein>
    <submittedName>
        <fullName evidence="3">Lytic transglycosylase domain-containing protein</fullName>
    </submittedName>
</protein>
<dbReference type="AlphaFoldDB" id="A0A845D9B5"/>
<keyword evidence="2" id="KW-0812">Transmembrane</keyword>
<feature type="transmembrane region" description="Helical" evidence="2">
    <location>
        <begin position="12"/>
        <end position="37"/>
    </location>
</feature>
<accession>A0A845D9B5</accession>
<comment type="caution">
    <text evidence="3">The sequence shown here is derived from an EMBL/GenBank/DDBJ whole genome shotgun (WGS) entry which is preliminary data.</text>
</comment>